<feature type="non-terminal residue" evidence="1">
    <location>
        <position position="1"/>
    </location>
</feature>
<dbReference type="AlphaFoldDB" id="A0AAF0PQ89"/>
<sequence>DTKFEALYNEEVQYLGNQVRGGRDSHTNYQRKCGNQGWNKDRKSGWKDWRGGNMRDREMEENSYVPPHDRPLLTEQALLEGSLTANMFSRIYNKVEGSDKVLKKLKNDFST</sequence>
<proteinExistence type="predicted"/>
<gene>
    <name evidence="1" type="ORF">MTR67_002504</name>
</gene>
<reference evidence="1" key="1">
    <citation type="submission" date="2023-08" db="EMBL/GenBank/DDBJ databases">
        <title>A de novo genome assembly of Solanum verrucosum Schlechtendal, a Mexican diploid species geographically isolated from the other diploid A-genome species in potato relatives.</title>
        <authorList>
            <person name="Hosaka K."/>
        </authorList>
    </citation>
    <scope>NUCLEOTIDE SEQUENCE</scope>
    <source>
        <tissue evidence="1">Young leaves</tissue>
    </source>
</reference>
<dbReference type="Proteomes" id="UP001234989">
    <property type="component" value="Chromosome 1"/>
</dbReference>
<dbReference type="EMBL" id="CP133612">
    <property type="protein sequence ID" value="WMV09119.1"/>
    <property type="molecule type" value="Genomic_DNA"/>
</dbReference>
<evidence type="ECO:0000313" key="1">
    <source>
        <dbReference type="EMBL" id="WMV09119.1"/>
    </source>
</evidence>
<protein>
    <submittedName>
        <fullName evidence="1">Uncharacterized protein</fullName>
    </submittedName>
</protein>
<evidence type="ECO:0000313" key="2">
    <source>
        <dbReference type="Proteomes" id="UP001234989"/>
    </source>
</evidence>
<accession>A0AAF0PQ89</accession>
<organism evidence="1 2">
    <name type="scientific">Solanum verrucosum</name>
    <dbReference type="NCBI Taxonomy" id="315347"/>
    <lineage>
        <taxon>Eukaryota</taxon>
        <taxon>Viridiplantae</taxon>
        <taxon>Streptophyta</taxon>
        <taxon>Embryophyta</taxon>
        <taxon>Tracheophyta</taxon>
        <taxon>Spermatophyta</taxon>
        <taxon>Magnoliopsida</taxon>
        <taxon>eudicotyledons</taxon>
        <taxon>Gunneridae</taxon>
        <taxon>Pentapetalae</taxon>
        <taxon>asterids</taxon>
        <taxon>lamiids</taxon>
        <taxon>Solanales</taxon>
        <taxon>Solanaceae</taxon>
        <taxon>Solanoideae</taxon>
        <taxon>Solaneae</taxon>
        <taxon>Solanum</taxon>
    </lineage>
</organism>
<keyword evidence="2" id="KW-1185">Reference proteome</keyword>
<name>A0AAF0PQ89_SOLVR</name>